<name>A0A8S1UDB4_PAROT</name>
<accession>A0A8S1UDB4</accession>
<dbReference type="AlphaFoldDB" id="A0A8S1UDB4"/>
<protein>
    <submittedName>
        <fullName evidence="1">Uncharacterized protein</fullName>
    </submittedName>
</protein>
<sequence length="126" mass="14819">MILIELLCDELYQGRNNKSLCPDLRIMALKMNRQGIVRSLIDKFKFFELVQIYIEFLMRINNQRTAAILNKIIKPTLLILATKTNDDEIGGQDHINNGIHGSRMFQMRLQLKKEDLRNQKNCDRRS</sequence>
<evidence type="ECO:0000313" key="1">
    <source>
        <dbReference type="EMBL" id="CAD8161963.1"/>
    </source>
</evidence>
<dbReference type="EMBL" id="CAJJDP010000041">
    <property type="protein sequence ID" value="CAD8161963.1"/>
    <property type="molecule type" value="Genomic_DNA"/>
</dbReference>
<evidence type="ECO:0000313" key="2">
    <source>
        <dbReference type="Proteomes" id="UP000683925"/>
    </source>
</evidence>
<reference evidence="1" key="1">
    <citation type="submission" date="2021-01" db="EMBL/GenBank/DDBJ databases">
        <authorList>
            <consortium name="Genoscope - CEA"/>
            <person name="William W."/>
        </authorList>
    </citation>
    <scope>NUCLEOTIDE SEQUENCE</scope>
</reference>
<gene>
    <name evidence="1" type="ORF">POCTA_138.1.T0410003</name>
</gene>
<dbReference type="Proteomes" id="UP000683925">
    <property type="component" value="Unassembled WGS sequence"/>
</dbReference>
<organism evidence="1 2">
    <name type="scientific">Paramecium octaurelia</name>
    <dbReference type="NCBI Taxonomy" id="43137"/>
    <lineage>
        <taxon>Eukaryota</taxon>
        <taxon>Sar</taxon>
        <taxon>Alveolata</taxon>
        <taxon>Ciliophora</taxon>
        <taxon>Intramacronucleata</taxon>
        <taxon>Oligohymenophorea</taxon>
        <taxon>Peniculida</taxon>
        <taxon>Parameciidae</taxon>
        <taxon>Paramecium</taxon>
    </lineage>
</organism>
<keyword evidence="2" id="KW-1185">Reference proteome</keyword>
<proteinExistence type="predicted"/>
<comment type="caution">
    <text evidence="1">The sequence shown here is derived from an EMBL/GenBank/DDBJ whole genome shotgun (WGS) entry which is preliminary data.</text>
</comment>